<keyword evidence="2" id="KW-1133">Transmembrane helix</keyword>
<keyword evidence="2" id="KW-0472">Membrane</keyword>
<keyword evidence="2" id="KW-0812">Transmembrane</keyword>
<reference evidence="4" key="1">
    <citation type="submission" date="2016-11" db="UniProtKB">
        <authorList>
            <consortium name="WormBaseParasite"/>
        </authorList>
    </citation>
    <scope>IDENTIFICATION</scope>
</reference>
<protein>
    <submittedName>
        <fullName evidence="4">Transmembrane protein</fullName>
    </submittedName>
</protein>
<evidence type="ECO:0000256" key="1">
    <source>
        <dbReference type="SAM" id="MobiDB-lite"/>
    </source>
</evidence>
<dbReference type="WBParaSite" id="maker-uti_cns_0015845-snap-gene-0.2-mRNA-1">
    <property type="protein sequence ID" value="maker-uti_cns_0015845-snap-gene-0.2-mRNA-1"/>
    <property type="gene ID" value="maker-uti_cns_0015845-snap-gene-0.2"/>
</dbReference>
<dbReference type="Proteomes" id="UP000095280">
    <property type="component" value="Unplaced"/>
</dbReference>
<keyword evidence="3" id="KW-1185">Reference proteome</keyword>
<accession>A0A1I8ISG9</accession>
<name>A0A1I8ISG9_9PLAT</name>
<feature type="compositionally biased region" description="Basic and acidic residues" evidence="1">
    <location>
        <begin position="213"/>
        <end position="230"/>
    </location>
</feature>
<organism evidence="3 4">
    <name type="scientific">Macrostomum lignano</name>
    <dbReference type="NCBI Taxonomy" id="282301"/>
    <lineage>
        <taxon>Eukaryota</taxon>
        <taxon>Metazoa</taxon>
        <taxon>Spiralia</taxon>
        <taxon>Lophotrochozoa</taxon>
        <taxon>Platyhelminthes</taxon>
        <taxon>Rhabditophora</taxon>
        <taxon>Macrostomorpha</taxon>
        <taxon>Macrostomida</taxon>
        <taxon>Macrostomidae</taxon>
        <taxon>Macrostomum</taxon>
    </lineage>
</organism>
<evidence type="ECO:0000313" key="4">
    <source>
        <dbReference type="WBParaSite" id="maker-uti_cns_0015845-snap-gene-0.2-mRNA-1"/>
    </source>
</evidence>
<feature type="transmembrane region" description="Helical" evidence="2">
    <location>
        <begin position="42"/>
        <end position="60"/>
    </location>
</feature>
<evidence type="ECO:0000256" key="2">
    <source>
        <dbReference type="SAM" id="Phobius"/>
    </source>
</evidence>
<sequence length="238" mass="25693">DLHRSKLDFSALHYFSLIFFGQLFLVLWMFSIVSRRSSRPSCAVSIACAAAFVLLLTLVACGQPADSASVNRAENPYMAAMFAKARPNCSFNQFMDSMACPGRRHQPAGSRRNAEWAPLLAGRVPAASAAAPPAPATGSRTRLESLTAQQFAATGQADLGVVQQDGLGHRLEQRGPLAVRQGLRLQDSPPHVTEVSPGKSSATSQVVANVRHQTAELDKLHGQHSLEKYSSRKRGSTR</sequence>
<dbReference type="AlphaFoldDB" id="A0A1I8ISG9"/>
<feature type="compositionally biased region" description="Polar residues" evidence="1">
    <location>
        <begin position="198"/>
        <end position="207"/>
    </location>
</feature>
<feature type="transmembrane region" description="Helical" evidence="2">
    <location>
        <begin position="12"/>
        <end position="30"/>
    </location>
</feature>
<proteinExistence type="predicted"/>
<evidence type="ECO:0000313" key="3">
    <source>
        <dbReference type="Proteomes" id="UP000095280"/>
    </source>
</evidence>
<feature type="region of interest" description="Disordered" evidence="1">
    <location>
        <begin position="183"/>
        <end position="238"/>
    </location>
</feature>